<organism evidence="1 2">
    <name type="scientific">Rhipicephalus microplus</name>
    <name type="common">Cattle tick</name>
    <name type="synonym">Boophilus microplus</name>
    <dbReference type="NCBI Taxonomy" id="6941"/>
    <lineage>
        <taxon>Eukaryota</taxon>
        <taxon>Metazoa</taxon>
        <taxon>Ecdysozoa</taxon>
        <taxon>Arthropoda</taxon>
        <taxon>Chelicerata</taxon>
        <taxon>Arachnida</taxon>
        <taxon>Acari</taxon>
        <taxon>Parasitiformes</taxon>
        <taxon>Ixodida</taxon>
        <taxon>Ixodoidea</taxon>
        <taxon>Ixodidae</taxon>
        <taxon>Rhipicephalinae</taxon>
        <taxon>Rhipicephalus</taxon>
        <taxon>Boophilus</taxon>
    </lineage>
</organism>
<name>A0A9J6DMD8_RHIMP</name>
<evidence type="ECO:0000313" key="2">
    <source>
        <dbReference type="Proteomes" id="UP000821866"/>
    </source>
</evidence>
<accession>A0A9J6DMD8</accession>
<reference evidence="1" key="1">
    <citation type="journal article" date="2020" name="Cell">
        <title>Large-Scale Comparative Analyses of Tick Genomes Elucidate Their Genetic Diversity and Vector Capacities.</title>
        <authorList>
            <consortium name="Tick Genome and Microbiome Consortium (TIGMIC)"/>
            <person name="Jia N."/>
            <person name="Wang J."/>
            <person name="Shi W."/>
            <person name="Du L."/>
            <person name="Sun Y."/>
            <person name="Zhan W."/>
            <person name="Jiang J.F."/>
            <person name="Wang Q."/>
            <person name="Zhang B."/>
            <person name="Ji P."/>
            <person name="Bell-Sakyi L."/>
            <person name="Cui X.M."/>
            <person name="Yuan T.T."/>
            <person name="Jiang B.G."/>
            <person name="Yang W.F."/>
            <person name="Lam T.T."/>
            <person name="Chang Q.C."/>
            <person name="Ding S.J."/>
            <person name="Wang X.J."/>
            <person name="Zhu J.G."/>
            <person name="Ruan X.D."/>
            <person name="Zhao L."/>
            <person name="Wei J.T."/>
            <person name="Ye R.Z."/>
            <person name="Que T.C."/>
            <person name="Du C.H."/>
            <person name="Zhou Y.H."/>
            <person name="Cheng J.X."/>
            <person name="Dai P.F."/>
            <person name="Guo W.B."/>
            <person name="Han X.H."/>
            <person name="Huang E.J."/>
            <person name="Li L.F."/>
            <person name="Wei W."/>
            <person name="Gao Y.C."/>
            <person name="Liu J.Z."/>
            <person name="Shao H.Z."/>
            <person name="Wang X."/>
            <person name="Wang C.C."/>
            <person name="Yang T.C."/>
            <person name="Huo Q.B."/>
            <person name="Li W."/>
            <person name="Chen H.Y."/>
            <person name="Chen S.E."/>
            <person name="Zhou L.G."/>
            <person name="Ni X.B."/>
            <person name="Tian J.H."/>
            <person name="Sheng Y."/>
            <person name="Liu T."/>
            <person name="Pan Y.S."/>
            <person name="Xia L.Y."/>
            <person name="Li J."/>
            <person name="Zhao F."/>
            <person name="Cao W.C."/>
        </authorList>
    </citation>
    <scope>NUCLEOTIDE SEQUENCE</scope>
    <source>
        <strain evidence="1">Rmic-2018</strain>
    </source>
</reference>
<dbReference type="Proteomes" id="UP000821866">
    <property type="component" value="Chromosome 6"/>
</dbReference>
<gene>
    <name evidence="1" type="ORF">HPB51_013472</name>
</gene>
<comment type="caution">
    <text evidence="1">The sequence shown here is derived from an EMBL/GenBank/DDBJ whole genome shotgun (WGS) entry which is preliminary data.</text>
</comment>
<proteinExistence type="predicted"/>
<dbReference type="AlphaFoldDB" id="A0A9J6DMD8"/>
<evidence type="ECO:0000313" key="1">
    <source>
        <dbReference type="EMBL" id="KAH8023405.1"/>
    </source>
</evidence>
<protein>
    <submittedName>
        <fullName evidence="1">Uncharacterized protein</fullName>
    </submittedName>
</protein>
<reference evidence="1" key="2">
    <citation type="submission" date="2021-09" db="EMBL/GenBank/DDBJ databases">
        <authorList>
            <person name="Jia N."/>
            <person name="Wang J."/>
            <person name="Shi W."/>
            <person name="Du L."/>
            <person name="Sun Y."/>
            <person name="Zhan W."/>
            <person name="Jiang J."/>
            <person name="Wang Q."/>
            <person name="Zhang B."/>
            <person name="Ji P."/>
            <person name="Sakyi L.B."/>
            <person name="Cui X."/>
            <person name="Yuan T."/>
            <person name="Jiang B."/>
            <person name="Yang W."/>
            <person name="Lam T.T.-Y."/>
            <person name="Chang Q."/>
            <person name="Ding S."/>
            <person name="Wang X."/>
            <person name="Zhu J."/>
            <person name="Ruan X."/>
            <person name="Zhao L."/>
            <person name="Wei J."/>
            <person name="Que T."/>
            <person name="Du C."/>
            <person name="Cheng J."/>
            <person name="Dai P."/>
            <person name="Han X."/>
            <person name="Huang E."/>
            <person name="Gao Y."/>
            <person name="Liu J."/>
            <person name="Shao H."/>
            <person name="Ye R."/>
            <person name="Li L."/>
            <person name="Wei W."/>
            <person name="Wang X."/>
            <person name="Wang C."/>
            <person name="Huo Q."/>
            <person name="Li W."/>
            <person name="Guo W."/>
            <person name="Chen H."/>
            <person name="Chen S."/>
            <person name="Zhou L."/>
            <person name="Zhou L."/>
            <person name="Ni X."/>
            <person name="Tian J."/>
            <person name="Zhou Y."/>
            <person name="Sheng Y."/>
            <person name="Liu T."/>
            <person name="Pan Y."/>
            <person name="Xia L."/>
            <person name="Li J."/>
            <person name="Zhao F."/>
            <person name="Cao W."/>
        </authorList>
    </citation>
    <scope>NUCLEOTIDE SEQUENCE</scope>
    <source>
        <strain evidence="1">Rmic-2018</strain>
        <tissue evidence="1">Larvae</tissue>
    </source>
</reference>
<keyword evidence="2" id="KW-1185">Reference proteome</keyword>
<dbReference type="VEuPathDB" id="VectorBase:LOC119183606"/>
<dbReference type="EMBL" id="JABSTU010000008">
    <property type="protein sequence ID" value="KAH8023405.1"/>
    <property type="molecule type" value="Genomic_DNA"/>
</dbReference>
<sequence length="202" mass="22644">MRADQVYSLQNEPSLTIPTIRGLPLPRAVASIRRHVGAISDIVSRVHYIRKIYAYLTKKGLVGPWVLYRVSDNQRIPEAADVIHHLRETDLNCYFTHSLSVTTERTHICAVVKEVGLQTNSPIGCLEIYCFCIWPSLRCLAALRPTDGFSAGQNEVLEHMLGDDAEDFECGMYEHLDLTHQAATNVAFDENGDASRENEEAS</sequence>